<dbReference type="KEGG" id="pmet:G4Y79_14465"/>
<dbReference type="InterPro" id="IPR025669">
    <property type="entry name" value="AAA_dom"/>
</dbReference>
<gene>
    <name evidence="2" type="ORF">G4Y79_14465</name>
</gene>
<accession>A0A7S8ID21</accession>
<dbReference type="CDD" id="cd02042">
    <property type="entry name" value="ParAB_family"/>
    <property type="match status" value="1"/>
</dbReference>
<sequence length="275" mass="29782">MTPIYVLTNNKGGVGKSTSATNIALGLTALLRQAGAARSKVLLVDTDSQAHATLVTTGSKDYSADNSLYGMLMADPEEAVQMLRNSIVSSTWDDNLHVLPGTPQLEQAERELTSIPGAPYRLADPLAKIAQHYAAIVIDTRPSFSLMTEMALVAATDAIVPVEPRYLETVGLLSVMSKIHAIRDGWRVPNLKVSGILVTKMDKRVKGHRYLLDELKASKQLGRLLCGVIPMNEAVSYAHHHHQSIYAYDPKATASDAYARLVSRLARCVHQGGVA</sequence>
<dbReference type="EMBL" id="CP062983">
    <property type="protein sequence ID" value="QPC80909.1"/>
    <property type="molecule type" value="Genomic_DNA"/>
</dbReference>
<reference evidence="2 3" key="1">
    <citation type="submission" date="2020-02" db="EMBL/GenBank/DDBJ databases">
        <authorList>
            <person name="Zheng R.K."/>
            <person name="Sun C.M."/>
        </authorList>
    </citation>
    <scope>NUCLEOTIDE SEQUENCE [LARGE SCALE GENOMIC DNA]</scope>
    <source>
        <strain evidence="3">rifampicinis</strain>
    </source>
</reference>
<dbReference type="PANTHER" id="PTHR13696">
    <property type="entry name" value="P-LOOP CONTAINING NUCLEOSIDE TRIPHOSPHATE HYDROLASE"/>
    <property type="match status" value="1"/>
</dbReference>
<keyword evidence="3" id="KW-1185">Reference proteome</keyword>
<protein>
    <submittedName>
        <fullName evidence="2">ParA family protein</fullName>
    </submittedName>
</protein>
<evidence type="ECO:0000259" key="1">
    <source>
        <dbReference type="Pfam" id="PF13614"/>
    </source>
</evidence>
<feature type="domain" description="AAA" evidence="1">
    <location>
        <begin position="6"/>
        <end position="185"/>
    </location>
</feature>
<dbReference type="Gene3D" id="3.40.50.300">
    <property type="entry name" value="P-loop containing nucleotide triphosphate hydrolases"/>
    <property type="match status" value="1"/>
</dbReference>
<dbReference type="InterPro" id="IPR050678">
    <property type="entry name" value="DNA_Partitioning_ATPase"/>
</dbReference>
<dbReference type="PANTHER" id="PTHR13696:SF52">
    <property type="entry name" value="PARA FAMILY PROTEIN CT_582"/>
    <property type="match status" value="1"/>
</dbReference>
<dbReference type="Proteomes" id="UP000594468">
    <property type="component" value="Chromosome"/>
</dbReference>
<dbReference type="InterPro" id="IPR027417">
    <property type="entry name" value="P-loop_NTPase"/>
</dbReference>
<dbReference type="AlphaFoldDB" id="A0A7S8ID21"/>
<organism evidence="2 3">
    <name type="scientific">Phototrophicus methaneseepsis</name>
    <dbReference type="NCBI Taxonomy" id="2710758"/>
    <lineage>
        <taxon>Bacteria</taxon>
        <taxon>Bacillati</taxon>
        <taxon>Chloroflexota</taxon>
        <taxon>Candidatus Thermofontia</taxon>
        <taxon>Phototrophicales</taxon>
        <taxon>Phototrophicaceae</taxon>
        <taxon>Phototrophicus</taxon>
    </lineage>
</organism>
<evidence type="ECO:0000313" key="3">
    <source>
        <dbReference type="Proteomes" id="UP000594468"/>
    </source>
</evidence>
<dbReference type="SUPFAM" id="SSF52540">
    <property type="entry name" value="P-loop containing nucleoside triphosphate hydrolases"/>
    <property type="match status" value="1"/>
</dbReference>
<dbReference type="Pfam" id="PF13614">
    <property type="entry name" value="AAA_31"/>
    <property type="match status" value="1"/>
</dbReference>
<name>A0A7S8ID21_9CHLR</name>
<evidence type="ECO:0000313" key="2">
    <source>
        <dbReference type="EMBL" id="QPC80909.1"/>
    </source>
</evidence>
<proteinExistence type="predicted"/>
<dbReference type="RefSeq" id="WP_195168984.1">
    <property type="nucleotide sequence ID" value="NZ_CP062983.1"/>
</dbReference>